<dbReference type="RefSeq" id="WP_106195891.1">
    <property type="nucleotide sequence ID" value="NZ_PVTO01000032.1"/>
</dbReference>
<organism evidence="2 3">
    <name type="scientific">Alkalibacterium olivapovliticus</name>
    <dbReference type="NCBI Taxonomy" id="99907"/>
    <lineage>
        <taxon>Bacteria</taxon>
        <taxon>Bacillati</taxon>
        <taxon>Bacillota</taxon>
        <taxon>Bacilli</taxon>
        <taxon>Lactobacillales</taxon>
        <taxon>Carnobacteriaceae</taxon>
        <taxon>Alkalibacterium</taxon>
    </lineage>
</organism>
<feature type="signal peptide" evidence="1">
    <location>
        <begin position="1"/>
        <end position="25"/>
    </location>
</feature>
<accession>A0A2T0VWF9</accession>
<reference evidence="2 3" key="1">
    <citation type="submission" date="2018-03" db="EMBL/GenBank/DDBJ databases">
        <title>Genomic Encyclopedia of Archaeal and Bacterial Type Strains, Phase II (KMG-II): from individual species to whole genera.</title>
        <authorList>
            <person name="Goeker M."/>
        </authorList>
    </citation>
    <scope>NUCLEOTIDE SEQUENCE [LARGE SCALE GENOMIC DNA]</scope>
    <source>
        <strain evidence="2 3">DSM 13175</strain>
    </source>
</reference>
<keyword evidence="1" id="KW-0732">Signal</keyword>
<protein>
    <submittedName>
        <fullName evidence="2">Uncharacterized protein</fullName>
    </submittedName>
</protein>
<evidence type="ECO:0000256" key="1">
    <source>
        <dbReference type="SAM" id="SignalP"/>
    </source>
</evidence>
<feature type="chain" id="PRO_5015491969" evidence="1">
    <location>
        <begin position="26"/>
        <end position="83"/>
    </location>
</feature>
<keyword evidence="3" id="KW-1185">Reference proteome</keyword>
<dbReference type="EMBL" id="PVTO01000032">
    <property type="protein sequence ID" value="PRY76191.1"/>
    <property type="molecule type" value="Genomic_DNA"/>
</dbReference>
<sequence length="83" mass="9659">MKKKVLTVLSVLGLLFLLKSTSIQADDTPDLEAELNNLIEHGFFSPDVTLEQYKLAKEEEAEGWAWMEEESRRFEEEQRNKSK</sequence>
<proteinExistence type="predicted"/>
<name>A0A2T0VWF9_9LACT</name>
<dbReference type="Proteomes" id="UP000238205">
    <property type="component" value="Unassembled WGS sequence"/>
</dbReference>
<evidence type="ECO:0000313" key="3">
    <source>
        <dbReference type="Proteomes" id="UP000238205"/>
    </source>
</evidence>
<evidence type="ECO:0000313" key="2">
    <source>
        <dbReference type="EMBL" id="PRY76191.1"/>
    </source>
</evidence>
<dbReference type="AlphaFoldDB" id="A0A2T0VWF9"/>
<comment type="caution">
    <text evidence="2">The sequence shown here is derived from an EMBL/GenBank/DDBJ whole genome shotgun (WGS) entry which is preliminary data.</text>
</comment>
<gene>
    <name evidence="2" type="ORF">CLV38_13222</name>
</gene>